<dbReference type="PANTHER" id="PTHR36834">
    <property type="entry name" value="MEMBRANE PROTEIN-RELATED"/>
    <property type="match status" value="1"/>
</dbReference>
<sequence>MPLLLRRVSRLALIVYTLLLLLVVFQPQPELAVGSVEVAREAVVNAVPAAAPHVNDVRIEFLMNTILFVPLTFLASLVWPRVRWSEWVVAAFVISCSIELFQAVVLDARSAQYPDVVSNTLGGLVGAVLGAGVLRVLVRPRHTDV</sequence>
<evidence type="ECO:0000313" key="4">
    <source>
        <dbReference type="Proteomes" id="UP001596098"/>
    </source>
</evidence>
<keyword evidence="1" id="KW-0472">Membrane</keyword>
<feature type="transmembrane region" description="Helical" evidence="1">
    <location>
        <begin position="87"/>
        <end position="105"/>
    </location>
</feature>
<feature type="transmembrane region" description="Helical" evidence="1">
    <location>
        <begin position="117"/>
        <end position="138"/>
    </location>
</feature>
<proteinExistence type="predicted"/>
<evidence type="ECO:0000256" key="1">
    <source>
        <dbReference type="SAM" id="Phobius"/>
    </source>
</evidence>
<dbReference type="InterPro" id="IPR053150">
    <property type="entry name" value="Teicoplanin_resist-assoc"/>
</dbReference>
<protein>
    <submittedName>
        <fullName evidence="3">VanZ family protein</fullName>
    </submittedName>
</protein>
<dbReference type="PANTHER" id="PTHR36834:SF1">
    <property type="entry name" value="INTEGRAL MEMBRANE PROTEIN"/>
    <property type="match status" value="1"/>
</dbReference>
<keyword evidence="1" id="KW-0812">Transmembrane</keyword>
<dbReference type="InterPro" id="IPR006976">
    <property type="entry name" value="VanZ-like"/>
</dbReference>
<dbReference type="EMBL" id="JBHSQI010000002">
    <property type="protein sequence ID" value="MFC6152906.1"/>
    <property type="molecule type" value="Genomic_DNA"/>
</dbReference>
<dbReference type="Proteomes" id="UP001596098">
    <property type="component" value="Unassembled WGS sequence"/>
</dbReference>
<comment type="caution">
    <text evidence="3">The sequence shown here is derived from an EMBL/GenBank/DDBJ whole genome shotgun (WGS) entry which is preliminary data.</text>
</comment>
<reference evidence="4" key="1">
    <citation type="journal article" date="2019" name="Int. J. Syst. Evol. Microbiol.">
        <title>The Global Catalogue of Microorganisms (GCM) 10K type strain sequencing project: providing services to taxonomists for standard genome sequencing and annotation.</title>
        <authorList>
            <consortium name="The Broad Institute Genomics Platform"/>
            <consortium name="The Broad Institute Genome Sequencing Center for Infectious Disease"/>
            <person name="Wu L."/>
            <person name="Ma J."/>
        </authorList>
    </citation>
    <scope>NUCLEOTIDE SEQUENCE [LARGE SCALE GENOMIC DNA]</scope>
    <source>
        <strain evidence="4">DFY28</strain>
    </source>
</reference>
<feature type="transmembrane region" description="Helical" evidence="1">
    <location>
        <begin position="61"/>
        <end position="80"/>
    </location>
</feature>
<keyword evidence="4" id="KW-1185">Reference proteome</keyword>
<evidence type="ECO:0000313" key="3">
    <source>
        <dbReference type="EMBL" id="MFC6152906.1"/>
    </source>
</evidence>
<name>A0ABW1QTT2_9ACTN</name>
<evidence type="ECO:0000259" key="2">
    <source>
        <dbReference type="Pfam" id="PF04892"/>
    </source>
</evidence>
<keyword evidence="1" id="KW-1133">Transmembrane helix</keyword>
<dbReference type="RefSeq" id="WP_128219467.1">
    <property type="nucleotide sequence ID" value="NZ_CP034929.1"/>
</dbReference>
<accession>A0ABW1QTT2</accession>
<organism evidence="3 4">
    <name type="scientific">Nocardioides yefusunii</name>
    <dbReference type="NCBI Taxonomy" id="2500546"/>
    <lineage>
        <taxon>Bacteria</taxon>
        <taxon>Bacillati</taxon>
        <taxon>Actinomycetota</taxon>
        <taxon>Actinomycetes</taxon>
        <taxon>Propionibacteriales</taxon>
        <taxon>Nocardioidaceae</taxon>
        <taxon>Nocardioides</taxon>
    </lineage>
</organism>
<feature type="domain" description="VanZ-like" evidence="2">
    <location>
        <begin position="14"/>
        <end position="129"/>
    </location>
</feature>
<gene>
    <name evidence="3" type="ORF">ACFPWU_04385</name>
</gene>
<dbReference type="Pfam" id="PF04892">
    <property type="entry name" value="VanZ"/>
    <property type="match status" value="1"/>
</dbReference>